<organism evidence="1 2">
    <name type="scientific">Brumimicrobium glaciale</name>
    <dbReference type="NCBI Taxonomy" id="200475"/>
    <lineage>
        <taxon>Bacteria</taxon>
        <taxon>Pseudomonadati</taxon>
        <taxon>Bacteroidota</taxon>
        <taxon>Flavobacteriia</taxon>
        <taxon>Flavobacteriales</taxon>
        <taxon>Crocinitomicaceae</taxon>
        <taxon>Brumimicrobium</taxon>
    </lineage>
</organism>
<evidence type="ECO:0000313" key="2">
    <source>
        <dbReference type="Proteomes" id="UP000293952"/>
    </source>
</evidence>
<comment type="caution">
    <text evidence="1">The sequence shown here is derived from an EMBL/GenBank/DDBJ whole genome shotgun (WGS) entry which is preliminary data.</text>
</comment>
<gene>
    <name evidence="1" type="ORF">ERX46_05440</name>
</gene>
<dbReference type="EMBL" id="SETE01000002">
    <property type="protein sequence ID" value="RYM34819.1"/>
    <property type="molecule type" value="Genomic_DNA"/>
</dbReference>
<protein>
    <submittedName>
        <fullName evidence="1">Uncharacterized protein</fullName>
    </submittedName>
</protein>
<accession>A0A4Q4KS17</accession>
<proteinExistence type="predicted"/>
<evidence type="ECO:0000313" key="1">
    <source>
        <dbReference type="EMBL" id="RYM34819.1"/>
    </source>
</evidence>
<sequence>MIQQKDPYTGEIFYAKRSNQRFANRENQVAYNNAKAKELRDQMAEVDIQIKRNWQILSDVLENADKLIQSKDYLLGCGYNFNFFNNIRESEGNQYFGVYDYGLRLIEIGKYELIKFNRDE</sequence>
<dbReference type="AlphaFoldDB" id="A0A4Q4KS17"/>
<dbReference type="OrthoDB" id="1367260at2"/>
<reference evidence="1 2" key="1">
    <citation type="submission" date="2019-02" db="EMBL/GenBank/DDBJ databases">
        <title>Genome sequence of the sea-ice species Brumimicrobium glaciale.</title>
        <authorList>
            <person name="Bowman J.P."/>
        </authorList>
    </citation>
    <scope>NUCLEOTIDE SEQUENCE [LARGE SCALE GENOMIC DNA]</scope>
    <source>
        <strain evidence="1 2">IC156</strain>
    </source>
</reference>
<dbReference type="RefSeq" id="WP_130092827.1">
    <property type="nucleotide sequence ID" value="NZ_SETE01000002.1"/>
</dbReference>
<name>A0A4Q4KS17_9FLAO</name>
<keyword evidence="2" id="KW-1185">Reference proteome</keyword>
<dbReference type="Proteomes" id="UP000293952">
    <property type="component" value="Unassembled WGS sequence"/>
</dbReference>